<evidence type="ECO:0000256" key="1">
    <source>
        <dbReference type="SAM" id="MobiDB-lite"/>
    </source>
</evidence>
<comment type="caution">
    <text evidence="3">The sequence shown here is derived from an EMBL/GenBank/DDBJ whole genome shotgun (WGS) entry which is preliminary data.</text>
</comment>
<dbReference type="SMART" id="SM00481">
    <property type="entry name" value="POLIIIAc"/>
    <property type="match status" value="1"/>
</dbReference>
<accession>A0ABW5PCR5</accession>
<sequence>MSDRSVQDKQGYADLHTHTSASDGTNPPAVNVRLAWEAGLAAVAVTDHDTVAGLPEAIAEGERLGITVVPGVEISTVAGGQDIHVLGYYMDFHNPLFVERLGELRRTRDIRNEMMVARLNELGMNITMEEILSNVNKEDPDETVGRPHIADLLVKKGYAATMQEAFDRYLGKNGAAYVNPPRITPADAVRWIHEAGGCAVLAHPGLYQMDELVEEMVQGGFDGIEVYHSDHRPEDSAKYRMLAERYDLIQTGGSDYHGERNGVVFHAALGSSKVTIEAVTQLQNTRKHS</sequence>
<dbReference type="Proteomes" id="UP001597541">
    <property type="component" value="Unassembled WGS sequence"/>
</dbReference>
<evidence type="ECO:0000313" key="3">
    <source>
        <dbReference type="EMBL" id="MFD2612909.1"/>
    </source>
</evidence>
<dbReference type="Gene3D" id="3.20.20.140">
    <property type="entry name" value="Metal-dependent hydrolases"/>
    <property type="match status" value="1"/>
</dbReference>
<dbReference type="SUPFAM" id="SSF89550">
    <property type="entry name" value="PHP domain-like"/>
    <property type="match status" value="1"/>
</dbReference>
<keyword evidence="4" id="KW-1185">Reference proteome</keyword>
<dbReference type="PANTHER" id="PTHR42924">
    <property type="entry name" value="EXONUCLEASE"/>
    <property type="match status" value="1"/>
</dbReference>
<evidence type="ECO:0000259" key="2">
    <source>
        <dbReference type="SMART" id="SM00481"/>
    </source>
</evidence>
<dbReference type="InterPro" id="IPR003141">
    <property type="entry name" value="Pol/His_phosphatase_N"/>
</dbReference>
<dbReference type="RefSeq" id="WP_377602766.1">
    <property type="nucleotide sequence ID" value="NZ_JBHUME010000007.1"/>
</dbReference>
<feature type="domain" description="Polymerase/histidinol phosphatase N-terminal" evidence="2">
    <location>
        <begin position="13"/>
        <end position="78"/>
    </location>
</feature>
<protein>
    <submittedName>
        <fullName evidence="3">PHP domain-containing protein</fullName>
    </submittedName>
</protein>
<proteinExistence type="predicted"/>
<dbReference type="PANTHER" id="PTHR42924:SF3">
    <property type="entry name" value="POLYMERASE_HISTIDINOL PHOSPHATASE N-TERMINAL DOMAIN-CONTAINING PROTEIN"/>
    <property type="match status" value="1"/>
</dbReference>
<dbReference type="EMBL" id="JBHUME010000007">
    <property type="protein sequence ID" value="MFD2612909.1"/>
    <property type="molecule type" value="Genomic_DNA"/>
</dbReference>
<dbReference type="InterPro" id="IPR016195">
    <property type="entry name" value="Pol/histidinol_Pase-like"/>
</dbReference>
<name>A0ABW5PCR5_9BACL</name>
<dbReference type="Pfam" id="PF02811">
    <property type="entry name" value="PHP"/>
    <property type="match status" value="1"/>
</dbReference>
<dbReference type="Gene3D" id="1.10.150.650">
    <property type="match status" value="1"/>
</dbReference>
<evidence type="ECO:0000313" key="4">
    <source>
        <dbReference type="Proteomes" id="UP001597541"/>
    </source>
</evidence>
<dbReference type="CDD" id="cd07438">
    <property type="entry name" value="PHP_HisPPase_AMP"/>
    <property type="match status" value="1"/>
</dbReference>
<reference evidence="4" key="1">
    <citation type="journal article" date="2019" name="Int. J. Syst. Evol. Microbiol.">
        <title>The Global Catalogue of Microorganisms (GCM) 10K type strain sequencing project: providing services to taxonomists for standard genome sequencing and annotation.</title>
        <authorList>
            <consortium name="The Broad Institute Genomics Platform"/>
            <consortium name="The Broad Institute Genome Sequencing Center for Infectious Disease"/>
            <person name="Wu L."/>
            <person name="Ma J."/>
        </authorList>
    </citation>
    <scope>NUCLEOTIDE SEQUENCE [LARGE SCALE GENOMIC DNA]</scope>
    <source>
        <strain evidence="4">KCTC 3950</strain>
    </source>
</reference>
<gene>
    <name evidence="3" type="ORF">ACFSUF_10800</name>
</gene>
<feature type="region of interest" description="Disordered" evidence="1">
    <location>
        <begin position="1"/>
        <end position="28"/>
    </location>
</feature>
<dbReference type="InterPro" id="IPR052018">
    <property type="entry name" value="PHP_domain"/>
</dbReference>
<dbReference type="InterPro" id="IPR004013">
    <property type="entry name" value="PHP_dom"/>
</dbReference>
<organism evidence="3 4">
    <name type="scientific">Paenibacillus gansuensis</name>
    <dbReference type="NCBI Taxonomy" id="306542"/>
    <lineage>
        <taxon>Bacteria</taxon>
        <taxon>Bacillati</taxon>
        <taxon>Bacillota</taxon>
        <taxon>Bacilli</taxon>
        <taxon>Bacillales</taxon>
        <taxon>Paenibacillaceae</taxon>
        <taxon>Paenibacillus</taxon>
    </lineage>
</organism>